<organism evidence="9 10">
    <name type="scientific">Bombella intestini</name>
    <dbReference type="NCBI Taxonomy" id="1539051"/>
    <lineage>
        <taxon>Bacteria</taxon>
        <taxon>Pseudomonadati</taxon>
        <taxon>Pseudomonadota</taxon>
        <taxon>Alphaproteobacteria</taxon>
        <taxon>Acetobacterales</taxon>
        <taxon>Acetobacteraceae</taxon>
        <taxon>Bombella</taxon>
    </lineage>
</organism>
<dbReference type="SUPFAM" id="SSF53098">
    <property type="entry name" value="Ribonuclease H-like"/>
    <property type="match status" value="1"/>
</dbReference>
<dbReference type="HAMAP" id="MF_01899">
    <property type="entry name" value="RNase_D"/>
    <property type="match status" value="1"/>
</dbReference>
<dbReference type="CDD" id="cd06142">
    <property type="entry name" value="RNaseD_exo"/>
    <property type="match status" value="1"/>
</dbReference>
<dbReference type="InterPro" id="IPR051086">
    <property type="entry name" value="RNase_D-like"/>
</dbReference>
<dbReference type="PROSITE" id="PS50967">
    <property type="entry name" value="HRDC"/>
    <property type="match status" value="1"/>
</dbReference>
<sequence>MALMSKKPDFPAPVMITTSAGVLSLCEKLRHEPFVTVDTEFVREKTYWPRLCLVQLGGVEDVALIDACAPGIDLSPLAALLAEPDCVKVFHAARQDLEIFLHLFDELPVNVFDTQVAAMVAGFGEQVGYDNLVSSMTGQSIDKSHRFSDWAARPLSKAQIAYASADVTHLRVIYEKLLHQLGEQGRLPWVKDELAALGEVSLFRPDPRGLWVKLKPRTNNRKVLAILREVAAWREEAAQQADLPRQRIIRDESLLEIAVSRPQDSGSLARIRGVTADFSRSELGRGILAAVQRGEQCPESERPELPNKRRTERPRAPSGVLALLKVLLTARSEEGRVAARLIASSDELERLAQGETDLPVLKGWRAELFGHEAQALLRGEKVLFVSKGQLQVVDRA</sequence>
<evidence type="ECO:0000256" key="6">
    <source>
        <dbReference type="HAMAP-Rule" id="MF_01899"/>
    </source>
</evidence>
<keyword evidence="4 6" id="KW-0378">Hydrolase</keyword>
<evidence type="ECO:0000256" key="3">
    <source>
        <dbReference type="ARBA" id="ARBA00022722"/>
    </source>
</evidence>
<gene>
    <name evidence="6" type="primary">rnd</name>
    <name evidence="9" type="ORF">AL01_03660</name>
</gene>
<dbReference type="GO" id="GO:0005737">
    <property type="term" value="C:cytoplasm"/>
    <property type="evidence" value="ECO:0007669"/>
    <property type="project" value="UniProtKB-SubCell"/>
</dbReference>
<feature type="domain" description="HRDC" evidence="8">
    <location>
        <begin position="220"/>
        <end position="301"/>
    </location>
</feature>
<feature type="compositionally biased region" description="Basic and acidic residues" evidence="7">
    <location>
        <begin position="299"/>
        <end position="314"/>
    </location>
</feature>
<dbReference type="NCBIfam" id="TIGR01388">
    <property type="entry name" value="rnd"/>
    <property type="match status" value="1"/>
</dbReference>
<comment type="caution">
    <text evidence="9">The sequence shown here is derived from an EMBL/GenBank/DDBJ whole genome shotgun (WGS) entry which is preliminary data.</text>
</comment>
<dbReference type="GO" id="GO:0003676">
    <property type="term" value="F:nucleic acid binding"/>
    <property type="evidence" value="ECO:0007669"/>
    <property type="project" value="InterPro"/>
</dbReference>
<dbReference type="InterPro" id="IPR006292">
    <property type="entry name" value="RNase_D"/>
</dbReference>
<dbReference type="Pfam" id="PF01612">
    <property type="entry name" value="DNA_pol_A_exo1"/>
    <property type="match status" value="1"/>
</dbReference>
<dbReference type="InterPro" id="IPR010997">
    <property type="entry name" value="HRDC-like_sf"/>
</dbReference>
<comment type="similarity">
    <text evidence="6">Belongs to the RNase D family.</text>
</comment>
<dbReference type="EC" id="3.1.13.5" evidence="6"/>
<dbReference type="PANTHER" id="PTHR47649:SF1">
    <property type="entry name" value="RIBONUCLEASE D"/>
    <property type="match status" value="1"/>
</dbReference>
<comment type="function">
    <text evidence="6">Exonuclease involved in the 3' processing of various precursor tRNAs. Initiates hydrolysis at the 3'-terminus of an RNA molecule and releases 5'-mononucleotides.</text>
</comment>
<dbReference type="Gene3D" id="3.30.420.10">
    <property type="entry name" value="Ribonuclease H-like superfamily/Ribonuclease H"/>
    <property type="match status" value="1"/>
</dbReference>
<reference evidence="9 10" key="1">
    <citation type="journal article" date="2016" name="PLoS ONE">
        <title>Whole-Genome Sequence Analysis of Bombella intestini LMG 28161T, a Novel Acetic Acid Bacterium Isolated from the Crop of a Red-Tailed Bumble Bee, Bombus lapidarius.</title>
        <authorList>
            <person name="Li L."/>
            <person name="Illeghems K."/>
            <person name="Van Kerrebroeck S."/>
            <person name="Borremans W."/>
            <person name="Cleenwerck I."/>
            <person name="Smagghe G."/>
            <person name="De Vuyst L."/>
            <person name="Vandamme P."/>
        </authorList>
    </citation>
    <scope>NUCLEOTIDE SEQUENCE [LARGE SCALE GENOMIC DNA]</scope>
    <source>
        <strain evidence="9 10">R-52487</strain>
    </source>
</reference>
<protein>
    <recommendedName>
        <fullName evidence="6">Ribonuclease D</fullName>
        <shortName evidence="6">RNase D</shortName>
        <ecNumber evidence="6">3.1.13.5</ecNumber>
    </recommendedName>
</protein>
<dbReference type="InterPro" id="IPR002121">
    <property type="entry name" value="HRDC_dom"/>
</dbReference>
<dbReference type="Gene3D" id="1.10.150.80">
    <property type="entry name" value="HRDC domain"/>
    <property type="match status" value="1"/>
</dbReference>
<feature type="region of interest" description="Disordered" evidence="7">
    <location>
        <begin position="295"/>
        <end position="314"/>
    </location>
</feature>
<dbReference type="InterPro" id="IPR012337">
    <property type="entry name" value="RNaseH-like_sf"/>
</dbReference>
<dbReference type="InterPro" id="IPR036397">
    <property type="entry name" value="RNaseH_sf"/>
</dbReference>
<evidence type="ECO:0000256" key="1">
    <source>
        <dbReference type="ARBA" id="ARBA00022490"/>
    </source>
</evidence>
<dbReference type="EMBL" id="JATM01000002">
    <property type="protein sequence ID" value="OOL18850.1"/>
    <property type="molecule type" value="Genomic_DNA"/>
</dbReference>
<dbReference type="InterPro" id="IPR044876">
    <property type="entry name" value="HRDC_dom_sf"/>
</dbReference>
<evidence type="ECO:0000256" key="2">
    <source>
        <dbReference type="ARBA" id="ARBA00022694"/>
    </source>
</evidence>
<keyword evidence="10" id="KW-1185">Reference proteome</keyword>
<dbReference type="OrthoDB" id="9800549at2"/>
<evidence type="ECO:0000256" key="5">
    <source>
        <dbReference type="ARBA" id="ARBA00022839"/>
    </source>
</evidence>
<evidence type="ECO:0000256" key="7">
    <source>
        <dbReference type="SAM" id="MobiDB-lite"/>
    </source>
</evidence>
<dbReference type="PANTHER" id="PTHR47649">
    <property type="entry name" value="RIBONUCLEASE D"/>
    <property type="match status" value="1"/>
</dbReference>
<dbReference type="GO" id="GO:0000166">
    <property type="term" value="F:nucleotide binding"/>
    <property type="evidence" value="ECO:0007669"/>
    <property type="project" value="InterPro"/>
</dbReference>
<keyword evidence="5 6" id="KW-0269">Exonuclease</keyword>
<dbReference type="Proteomes" id="UP000200980">
    <property type="component" value="Unassembled WGS sequence"/>
</dbReference>
<evidence type="ECO:0000313" key="9">
    <source>
        <dbReference type="EMBL" id="OOL18850.1"/>
    </source>
</evidence>
<keyword evidence="2 6" id="KW-0819">tRNA processing</keyword>
<dbReference type="GO" id="GO:0042780">
    <property type="term" value="P:tRNA 3'-end processing"/>
    <property type="evidence" value="ECO:0007669"/>
    <property type="project" value="UniProtKB-UniRule"/>
</dbReference>
<comment type="cofactor">
    <cofactor evidence="6">
        <name>a divalent metal cation</name>
        <dbReference type="ChEBI" id="CHEBI:60240"/>
    </cofactor>
</comment>
<dbReference type="SMART" id="SM00474">
    <property type="entry name" value="35EXOc"/>
    <property type="match status" value="1"/>
</dbReference>
<evidence type="ECO:0000256" key="4">
    <source>
        <dbReference type="ARBA" id="ARBA00022801"/>
    </source>
</evidence>
<comment type="subcellular location">
    <subcellularLocation>
        <location evidence="6">Cytoplasm</location>
    </subcellularLocation>
</comment>
<dbReference type="GO" id="GO:0008408">
    <property type="term" value="F:3'-5' exonuclease activity"/>
    <property type="evidence" value="ECO:0007669"/>
    <property type="project" value="InterPro"/>
</dbReference>
<dbReference type="SUPFAM" id="SSF47819">
    <property type="entry name" value="HRDC-like"/>
    <property type="match status" value="2"/>
</dbReference>
<dbReference type="InterPro" id="IPR002562">
    <property type="entry name" value="3'-5'_exonuclease_dom"/>
</dbReference>
<accession>A0A1S8GQ55</accession>
<proteinExistence type="inferred from homology"/>
<comment type="catalytic activity">
    <reaction evidence="6">
        <text>Exonucleolytic cleavage that removes extra residues from the 3'-terminus of tRNA to produce 5'-mononucleotides.</text>
        <dbReference type="EC" id="3.1.13.5"/>
    </reaction>
</comment>
<evidence type="ECO:0000259" key="8">
    <source>
        <dbReference type="PROSITE" id="PS50967"/>
    </source>
</evidence>
<dbReference type="AlphaFoldDB" id="A0A1S8GQ55"/>
<dbReference type="Pfam" id="PF00570">
    <property type="entry name" value="HRDC"/>
    <property type="match status" value="1"/>
</dbReference>
<dbReference type="GO" id="GO:0033890">
    <property type="term" value="F:ribonuclease D activity"/>
    <property type="evidence" value="ECO:0007669"/>
    <property type="project" value="UniProtKB-UniRule"/>
</dbReference>
<keyword evidence="1 6" id="KW-0963">Cytoplasm</keyword>
<dbReference type="SMART" id="SM00341">
    <property type="entry name" value="HRDC"/>
    <property type="match status" value="1"/>
</dbReference>
<name>A0A1S8GQ55_9PROT</name>
<dbReference type="STRING" id="1539051.AL01_03660"/>
<keyword evidence="3 6" id="KW-0540">Nuclease</keyword>
<evidence type="ECO:0000313" key="10">
    <source>
        <dbReference type="Proteomes" id="UP000200980"/>
    </source>
</evidence>